<name>M3TAK9_GORML</name>
<keyword evidence="1" id="KW-0285">Flavoprotein</keyword>
<keyword evidence="2" id="KW-0560">Oxidoreductase</keyword>
<dbReference type="Pfam" id="PF00724">
    <property type="entry name" value="Oxidored_FMN"/>
    <property type="match status" value="1"/>
</dbReference>
<dbReference type="SUPFAM" id="SSF51395">
    <property type="entry name" value="FMN-linked oxidoreductases"/>
    <property type="match status" value="1"/>
</dbReference>
<proteinExistence type="predicted"/>
<gene>
    <name evidence="4" type="ORF">GM1_003_02000</name>
</gene>
<evidence type="ECO:0000313" key="5">
    <source>
        <dbReference type="Proteomes" id="UP000035009"/>
    </source>
</evidence>
<dbReference type="InterPro" id="IPR001155">
    <property type="entry name" value="OxRdtase_FMN_N"/>
</dbReference>
<dbReference type="PANTHER" id="PTHR43656">
    <property type="entry name" value="BINDING OXIDOREDUCTASE, PUTATIVE (AFU_ORTHOLOGUE AFUA_2G08260)-RELATED"/>
    <property type="match status" value="1"/>
</dbReference>
<dbReference type="AlphaFoldDB" id="M3TAK9"/>
<dbReference type="GO" id="GO:0010181">
    <property type="term" value="F:FMN binding"/>
    <property type="evidence" value="ECO:0007669"/>
    <property type="project" value="InterPro"/>
</dbReference>
<reference evidence="4 5" key="1">
    <citation type="submission" date="2013-02" db="EMBL/GenBank/DDBJ databases">
        <title>Whole genome shotgun sequence of Gordonia malaquae NBRC 108250.</title>
        <authorList>
            <person name="Yoshida I."/>
            <person name="Hosoyama A."/>
            <person name="Tsuchikane K."/>
            <person name="Ando Y."/>
            <person name="Baba S."/>
            <person name="Ohji S."/>
            <person name="Hamada M."/>
            <person name="Tamura T."/>
            <person name="Yamazoe A."/>
            <person name="Yamazaki S."/>
            <person name="Fujita N."/>
        </authorList>
    </citation>
    <scope>NUCLEOTIDE SEQUENCE [LARGE SCALE GENOMIC DNA]</scope>
    <source>
        <strain evidence="4 5">NBRC 108250</strain>
    </source>
</reference>
<evidence type="ECO:0000313" key="4">
    <source>
        <dbReference type="EMBL" id="GAC78461.1"/>
    </source>
</evidence>
<evidence type="ECO:0000259" key="3">
    <source>
        <dbReference type="Pfam" id="PF00724"/>
    </source>
</evidence>
<keyword evidence="5" id="KW-1185">Reference proteome</keyword>
<feature type="domain" description="NADH:flavin oxidoreductase/NADH oxidase N-terminal" evidence="3">
    <location>
        <begin position="6"/>
        <end position="246"/>
    </location>
</feature>
<accession>M3TAK9</accession>
<evidence type="ECO:0000256" key="2">
    <source>
        <dbReference type="ARBA" id="ARBA00023002"/>
    </source>
</evidence>
<dbReference type="CDD" id="cd02803">
    <property type="entry name" value="OYE_like_FMN_family"/>
    <property type="match status" value="1"/>
</dbReference>
<dbReference type="EMBL" id="BAOP01000003">
    <property type="protein sequence ID" value="GAC78461.1"/>
    <property type="molecule type" value="Genomic_DNA"/>
</dbReference>
<dbReference type="Gene3D" id="3.20.20.70">
    <property type="entry name" value="Aldolase class I"/>
    <property type="match status" value="1"/>
</dbReference>
<dbReference type="InterPro" id="IPR051799">
    <property type="entry name" value="NADH_flavin_oxidoreductase"/>
</dbReference>
<dbReference type="InterPro" id="IPR013785">
    <property type="entry name" value="Aldolase_TIM"/>
</dbReference>
<evidence type="ECO:0000256" key="1">
    <source>
        <dbReference type="ARBA" id="ARBA00022630"/>
    </source>
</evidence>
<dbReference type="GO" id="GO:0016491">
    <property type="term" value="F:oxidoreductase activity"/>
    <property type="evidence" value="ECO:0007669"/>
    <property type="project" value="UniProtKB-KW"/>
</dbReference>
<sequence>MSASSAPITFSHGPTWRNRVALAPLTNLQSGSDGVLSDDEHTWLTRRAEGGFGLVMTCAAFVSSAGHSFPGQLGVSDDTHLAGLTRLADGLRAAGSVSSLQLQHGGRRGDRALSDDLVAPWDDAKYGATALTTEGVEQMVDDFATAARRAEQAGFDGVEIHGAHGYLIAQFLDGRSNTRTDRYGGSADNRFRVVHETVAAIRAATGPDFQLGLRLSPERYGIVLDEARELAAQVMADGAIDYLDMSMWDAFKMPHGEEPGDRPLLDLFTELPRGDVRLGVAGKILTAAQVRECLERGVDFVLAGTAGILHHDFPRRVVGDPDFAATHPQPASHFVAESVGPLFLDYLSTNWDDFVTADGVR</sequence>
<organism evidence="4 5">
    <name type="scientific">Gordonia malaquae NBRC 108250</name>
    <dbReference type="NCBI Taxonomy" id="1223542"/>
    <lineage>
        <taxon>Bacteria</taxon>
        <taxon>Bacillati</taxon>
        <taxon>Actinomycetota</taxon>
        <taxon>Actinomycetes</taxon>
        <taxon>Mycobacteriales</taxon>
        <taxon>Gordoniaceae</taxon>
        <taxon>Gordonia</taxon>
    </lineage>
</organism>
<protein>
    <submittedName>
        <fullName evidence="4">Putative oxidoreductase</fullName>
    </submittedName>
</protein>
<dbReference type="Proteomes" id="UP000035009">
    <property type="component" value="Unassembled WGS sequence"/>
</dbReference>
<dbReference type="STRING" id="410332.SAMN04488550_2443"/>
<dbReference type="OrthoDB" id="3169239at2"/>
<dbReference type="PANTHER" id="PTHR43656:SF2">
    <property type="entry name" value="BINDING OXIDOREDUCTASE, PUTATIVE (AFU_ORTHOLOGUE AFUA_2G08260)-RELATED"/>
    <property type="match status" value="1"/>
</dbReference>
<comment type="caution">
    <text evidence="4">The sequence shown here is derived from an EMBL/GenBank/DDBJ whole genome shotgun (WGS) entry which is preliminary data.</text>
</comment>
<dbReference type="eggNOG" id="COG1902">
    <property type="taxonomic scope" value="Bacteria"/>
</dbReference>
<dbReference type="RefSeq" id="WP_008376467.1">
    <property type="nucleotide sequence ID" value="NZ_BAOP01000003.1"/>
</dbReference>